<evidence type="ECO:0000313" key="3">
    <source>
        <dbReference type="EMBL" id="RFT63900.1"/>
    </source>
</evidence>
<reference evidence="2 4" key="1">
    <citation type="submission" date="2014-04" db="EMBL/GenBank/DDBJ databases">
        <authorList>
            <person name="Bishop-Lilly K.A."/>
            <person name="Broomall S.M."/>
            <person name="Chain P.S."/>
            <person name="Chertkov O."/>
            <person name="Coyne S.R."/>
            <person name="Daligault H.E."/>
            <person name="Davenport K.W."/>
            <person name="Erkkila T."/>
            <person name="Frey K.G."/>
            <person name="Gibbons H.S."/>
            <person name="Gu W."/>
            <person name="Jaissle J."/>
            <person name="Johnson S.L."/>
            <person name="Koroleva G.I."/>
            <person name="Ladner J.T."/>
            <person name="Lo C.-C."/>
            <person name="Minogue T.D."/>
            <person name="Munk C."/>
            <person name="Palacios G.F."/>
            <person name="Redden C.L."/>
            <person name="Rosenzweig C.N."/>
            <person name="Scholz M.B."/>
            <person name="Teshima H."/>
            <person name="Xu Y."/>
        </authorList>
    </citation>
    <scope>NUCLEOTIDE SEQUENCE [LARGE SCALE GENOMIC DNA]</scope>
    <source>
        <strain evidence="2 4">BHP</strain>
    </source>
</reference>
<name>A0A090Z2Y9_9BACI</name>
<dbReference type="Proteomes" id="UP000029389">
    <property type="component" value="Unassembled WGS sequence"/>
</dbReference>
<accession>A0A090Z2Y9</accession>
<gene>
    <name evidence="3" type="ORF">D0U04_23820</name>
    <name evidence="2" type="ORF">DJ93_5899</name>
</gene>
<dbReference type="PATRIC" id="fig|1405.8.peg.70"/>
<feature type="transmembrane region" description="Helical" evidence="1">
    <location>
        <begin position="21"/>
        <end position="42"/>
    </location>
</feature>
<dbReference type="InterPro" id="IPR020275">
    <property type="entry name" value="DUF5592"/>
</dbReference>
<sequence length="96" mass="11356">MANYNIPKEIRTELKINKALFLFDLLFIIGLVVFTMTTKPLIHPMFQIPYYIFMLIVGVLLIVRPNTNPQKRMFEVLFIMLARKRSTYCAIDQEQD</sequence>
<keyword evidence="1" id="KW-0812">Transmembrane</keyword>
<proteinExistence type="predicted"/>
<dbReference type="EMBL" id="QVOD01000042">
    <property type="protein sequence ID" value="RFT63900.1"/>
    <property type="molecule type" value="Genomic_DNA"/>
</dbReference>
<keyword evidence="5" id="KW-1185">Reference proteome</keyword>
<dbReference type="RefSeq" id="WP_042978667.1">
    <property type="nucleotide sequence ID" value="NZ_JMQC01000007.1"/>
</dbReference>
<dbReference type="AlphaFoldDB" id="A0A090Z2Y9"/>
<evidence type="ECO:0008006" key="6">
    <source>
        <dbReference type="Google" id="ProtNLM"/>
    </source>
</evidence>
<keyword evidence="1" id="KW-0472">Membrane</keyword>
<organism evidence="2 4">
    <name type="scientific">Bacillus clarus</name>
    <dbReference type="NCBI Taxonomy" id="2338372"/>
    <lineage>
        <taxon>Bacteria</taxon>
        <taxon>Bacillati</taxon>
        <taxon>Bacillota</taxon>
        <taxon>Bacilli</taxon>
        <taxon>Bacillales</taxon>
        <taxon>Bacillaceae</taxon>
        <taxon>Bacillus</taxon>
        <taxon>Bacillus cereus group</taxon>
    </lineage>
</organism>
<evidence type="ECO:0000256" key="1">
    <source>
        <dbReference type="SAM" id="Phobius"/>
    </source>
</evidence>
<evidence type="ECO:0000313" key="4">
    <source>
        <dbReference type="Proteomes" id="UP000029389"/>
    </source>
</evidence>
<evidence type="ECO:0000313" key="2">
    <source>
        <dbReference type="EMBL" id="KFN04738.1"/>
    </source>
</evidence>
<dbReference type="EMBL" id="JMQC01000007">
    <property type="protein sequence ID" value="KFN04738.1"/>
    <property type="molecule type" value="Genomic_DNA"/>
</dbReference>
<evidence type="ECO:0000313" key="5">
    <source>
        <dbReference type="Proteomes" id="UP000264294"/>
    </source>
</evidence>
<feature type="transmembrane region" description="Helical" evidence="1">
    <location>
        <begin position="48"/>
        <end position="63"/>
    </location>
</feature>
<comment type="caution">
    <text evidence="2">The sequence shown here is derived from an EMBL/GenBank/DDBJ whole genome shotgun (WGS) entry which is preliminary data.</text>
</comment>
<keyword evidence="1" id="KW-1133">Transmembrane helix</keyword>
<dbReference type="Pfam" id="PF17332">
    <property type="entry name" value="DUF5592"/>
    <property type="match status" value="1"/>
</dbReference>
<protein>
    <recommendedName>
        <fullName evidence="6">TcpE family protein</fullName>
    </recommendedName>
</protein>
<reference evidence="3 5" key="2">
    <citation type="submission" date="2018-08" db="EMBL/GenBank/DDBJ databases">
        <title>Bacillus clarus sp. nov. strain PS00077A.</title>
        <authorList>
            <person name="Mendez Acevedo M."/>
            <person name="Carroll L."/>
            <person name="Mukherjee M."/>
            <person name="Wiedmann M."/>
            <person name="Kovac J."/>
        </authorList>
    </citation>
    <scope>NUCLEOTIDE SEQUENCE [LARGE SCALE GENOMIC DNA]</scope>
    <source>
        <strain evidence="3 5">PS00077A</strain>
    </source>
</reference>
<dbReference type="Proteomes" id="UP000264294">
    <property type="component" value="Unassembled WGS sequence"/>
</dbReference>